<proteinExistence type="predicted"/>
<reference evidence="1 2" key="1">
    <citation type="submission" date="2021-06" db="EMBL/GenBank/DDBJ databases">
        <title>Caerostris darwini draft genome.</title>
        <authorList>
            <person name="Kono N."/>
            <person name="Arakawa K."/>
        </authorList>
    </citation>
    <scope>NUCLEOTIDE SEQUENCE [LARGE SCALE GENOMIC DNA]</scope>
</reference>
<evidence type="ECO:0000313" key="2">
    <source>
        <dbReference type="Proteomes" id="UP001054837"/>
    </source>
</evidence>
<dbReference type="SUPFAM" id="SSF52047">
    <property type="entry name" value="RNI-like"/>
    <property type="match status" value="1"/>
</dbReference>
<keyword evidence="2" id="KW-1185">Reference proteome</keyword>
<dbReference type="AlphaFoldDB" id="A0AAV4S1Y3"/>
<accession>A0AAV4S1Y3</accession>
<dbReference type="EMBL" id="BPLQ01007069">
    <property type="protein sequence ID" value="GIY27670.1"/>
    <property type="molecule type" value="Genomic_DNA"/>
</dbReference>
<dbReference type="InterPro" id="IPR032675">
    <property type="entry name" value="LRR_dom_sf"/>
</dbReference>
<comment type="caution">
    <text evidence="1">The sequence shown here is derived from an EMBL/GenBank/DDBJ whole genome shotgun (WGS) entry which is preliminary data.</text>
</comment>
<organism evidence="1 2">
    <name type="scientific">Caerostris darwini</name>
    <dbReference type="NCBI Taxonomy" id="1538125"/>
    <lineage>
        <taxon>Eukaryota</taxon>
        <taxon>Metazoa</taxon>
        <taxon>Ecdysozoa</taxon>
        <taxon>Arthropoda</taxon>
        <taxon>Chelicerata</taxon>
        <taxon>Arachnida</taxon>
        <taxon>Araneae</taxon>
        <taxon>Araneomorphae</taxon>
        <taxon>Entelegynae</taxon>
        <taxon>Araneoidea</taxon>
        <taxon>Araneidae</taxon>
        <taxon>Caerostris</taxon>
    </lineage>
</organism>
<sequence length="424" mass="49526">MPPKSLYDICRRRTLELMTEDGYWDECPENRFSELTCGVVNDLFAFYRTMEYHYLRDLELLLSCGKLQRFYLRYPEFSEEECDQLFQLLTEQGCRSITFVKLSANFKNDENSRLEKLMLKCPLLKNLQVSTFLNPIVLRNCKRLKSVVINYTGGEESTYFRNESANTLSVLINLQVFDIFRNKNCSSYFQHIVALKNHPRLMSLGQSDSSWAAHHIGNNSNRDARPQYGLRKCFWEFSIAVEDNPEQIAAYNLMFPEVIRSSILIFPLMVELHIVVRHEKCLEHLKNLKHLRSLGINFEFCSNHYSSALSKLLSLLSAIGPKLRILELLQFHNVPVNIIFRRYPDLEFFQLYGAAIICGSVKTVYKFKNLKTLFVVRMDAMSLQYLLRNSMDLRILYLEEASCLNDMLMADIIHGNPLAFFLSR</sequence>
<evidence type="ECO:0000313" key="1">
    <source>
        <dbReference type="EMBL" id="GIY27670.1"/>
    </source>
</evidence>
<gene>
    <name evidence="1" type="ORF">CDAR_245781</name>
</gene>
<dbReference type="Proteomes" id="UP001054837">
    <property type="component" value="Unassembled WGS sequence"/>
</dbReference>
<name>A0AAV4S1Y3_9ARAC</name>
<protein>
    <submittedName>
        <fullName evidence="1">Uncharacterized protein</fullName>
    </submittedName>
</protein>
<dbReference type="Gene3D" id="3.80.10.10">
    <property type="entry name" value="Ribonuclease Inhibitor"/>
    <property type="match status" value="1"/>
</dbReference>